<comment type="function">
    <text evidence="9">Nucleotidase that shows phosphatase activity on nucleoside 5'-monophosphates.</text>
</comment>
<dbReference type="InterPro" id="IPR036523">
    <property type="entry name" value="SurE-like_sf"/>
</dbReference>
<dbReference type="RefSeq" id="WP_141609320.1">
    <property type="nucleotide sequence ID" value="NZ_VIGC02000007.1"/>
</dbReference>
<comment type="cofactor">
    <cofactor evidence="2">
        <name>Mg(2+)</name>
        <dbReference type="ChEBI" id="CHEBI:18420"/>
    </cofactor>
</comment>
<dbReference type="EMBL" id="VIGC01000007">
    <property type="protein sequence ID" value="TQE96578.1"/>
    <property type="molecule type" value="Genomic_DNA"/>
</dbReference>
<dbReference type="InterPro" id="IPR030048">
    <property type="entry name" value="SurE"/>
</dbReference>
<keyword evidence="8 9" id="KW-0378">Hydrolase</keyword>
<evidence type="ECO:0000256" key="7">
    <source>
        <dbReference type="ARBA" id="ARBA00022741"/>
    </source>
</evidence>
<dbReference type="NCBIfam" id="NF001490">
    <property type="entry name" value="PRK00346.1-4"/>
    <property type="match status" value="1"/>
</dbReference>
<dbReference type="GO" id="GO:0046872">
    <property type="term" value="F:metal ion binding"/>
    <property type="evidence" value="ECO:0007669"/>
    <property type="project" value="UniProtKB-UniRule"/>
</dbReference>
<name>A0A540VIH9_9CHLR</name>
<feature type="binding site" evidence="9">
    <location>
        <position position="9"/>
    </location>
    <ligand>
        <name>a divalent metal cation</name>
        <dbReference type="ChEBI" id="CHEBI:60240"/>
    </ligand>
</feature>
<evidence type="ECO:0000256" key="1">
    <source>
        <dbReference type="ARBA" id="ARBA00000815"/>
    </source>
</evidence>
<evidence type="ECO:0000256" key="3">
    <source>
        <dbReference type="ARBA" id="ARBA00004496"/>
    </source>
</evidence>
<accession>A0A540VIH9</accession>
<organism evidence="11 12">
    <name type="scientific">Litorilinea aerophila</name>
    <dbReference type="NCBI Taxonomy" id="1204385"/>
    <lineage>
        <taxon>Bacteria</taxon>
        <taxon>Bacillati</taxon>
        <taxon>Chloroflexota</taxon>
        <taxon>Caldilineae</taxon>
        <taxon>Caldilineales</taxon>
        <taxon>Caldilineaceae</taxon>
        <taxon>Litorilinea</taxon>
    </lineage>
</organism>
<dbReference type="PANTHER" id="PTHR30457">
    <property type="entry name" value="5'-NUCLEOTIDASE SURE"/>
    <property type="match status" value="1"/>
</dbReference>
<comment type="catalytic activity">
    <reaction evidence="1 9">
        <text>a ribonucleoside 5'-phosphate + H2O = a ribonucleoside + phosphate</text>
        <dbReference type="Rhea" id="RHEA:12484"/>
        <dbReference type="ChEBI" id="CHEBI:15377"/>
        <dbReference type="ChEBI" id="CHEBI:18254"/>
        <dbReference type="ChEBI" id="CHEBI:43474"/>
        <dbReference type="ChEBI" id="CHEBI:58043"/>
        <dbReference type="EC" id="3.1.3.5"/>
    </reaction>
</comment>
<evidence type="ECO:0000256" key="4">
    <source>
        <dbReference type="ARBA" id="ARBA00011062"/>
    </source>
</evidence>
<dbReference type="AlphaFoldDB" id="A0A540VIH9"/>
<evidence type="ECO:0000313" key="12">
    <source>
        <dbReference type="Proteomes" id="UP000317371"/>
    </source>
</evidence>
<dbReference type="EC" id="3.1.3.5" evidence="9"/>
<dbReference type="Gene3D" id="3.40.1210.10">
    <property type="entry name" value="Survival protein SurE-like phosphatase/nucleotidase"/>
    <property type="match status" value="1"/>
</dbReference>
<keyword evidence="6 9" id="KW-0479">Metal-binding</keyword>
<dbReference type="GO" id="GO:0008253">
    <property type="term" value="F:5'-nucleotidase activity"/>
    <property type="evidence" value="ECO:0007669"/>
    <property type="project" value="UniProtKB-UniRule"/>
</dbReference>
<dbReference type="Pfam" id="PF01975">
    <property type="entry name" value="SurE"/>
    <property type="match status" value="1"/>
</dbReference>
<dbReference type="NCBIfam" id="TIGR00087">
    <property type="entry name" value="surE"/>
    <property type="match status" value="1"/>
</dbReference>
<gene>
    <name evidence="9 11" type="primary">surE</name>
    <name evidence="11" type="ORF">FKZ61_06700</name>
</gene>
<keyword evidence="12" id="KW-1185">Reference proteome</keyword>
<sequence length="278" mass="29121">MPTILVTNDDGVQSPGLLALKQALEAIADVVVLAPERNWSASSHAKTMHKPLRVNPVTLADGSPAFASSGSPTDCVALAAGGVLGVQPDLVVSGVNNGHNLGIDITYSGTVACAMEATIKGIPGIAVSTAVPEEAAMADGEPFQVAALAAARVARAVLAHGLPPKTLLNVNVPALPWDRLRGIHITRMGSRHYPATELIAREDPWGRPYYWLGGSGPVDVADDGTDVGAVKHGYISITPITLDMTDYTFLAELTRWDLGVWDGNIRAEEVQRDGGRPG</sequence>
<dbReference type="GO" id="GO:0000166">
    <property type="term" value="F:nucleotide binding"/>
    <property type="evidence" value="ECO:0007669"/>
    <property type="project" value="UniProtKB-KW"/>
</dbReference>
<evidence type="ECO:0000256" key="9">
    <source>
        <dbReference type="HAMAP-Rule" id="MF_00060"/>
    </source>
</evidence>
<evidence type="ECO:0000313" key="11">
    <source>
        <dbReference type="EMBL" id="TQE96578.1"/>
    </source>
</evidence>
<dbReference type="InParanoid" id="A0A540VIH9"/>
<evidence type="ECO:0000256" key="5">
    <source>
        <dbReference type="ARBA" id="ARBA00022490"/>
    </source>
</evidence>
<feature type="binding site" evidence="9">
    <location>
        <position position="40"/>
    </location>
    <ligand>
        <name>a divalent metal cation</name>
        <dbReference type="ChEBI" id="CHEBI:60240"/>
    </ligand>
</feature>
<comment type="subcellular location">
    <subcellularLocation>
        <location evidence="3 9">Cytoplasm</location>
    </subcellularLocation>
</comment>
<evidence type="ECO:0000259" key="10">
    <source>
        <dbReference type="Pfam" id="PF01975"/>
    </source>
</evidence>
<dbReference type="HAMAP" id="MF_00060">
    <property type="entry name" value="SurE"/>
    <property type="match status" value="1"/>
</dbReference>
<comment type="caution">
    <text evidence="11">The sequence shown here is derived from an EMBL/GenBank/DDBJ whole genome shotgun (WGS) entry which is preliminary data.</text>
</comment>
<evidence type="ECO:0000256" key="2">
    <source>
        <dbReference type="ARBA" id="ARBA00001946"/>
    </source>
</evidence>
<dbReference type="GO" id="GO:0004309">
    <property type="term" value="F:exopolyphosphatase activity"/>
    <property type="evidence" value="ECO:0007669"/>
    <property type="project" value="TreeGrafter"/>
</dbReference>
<feature type="binding site" evidence="9">
    <location>
        <position position="10"/>
    </location>
    <ligand>
        <name>a divalent metal cation</name>
        <dbReference type="ChEBI" id="CHEBI:60240"/>
    </ligand>
</feature>
<dbReference type="OrthoDB" id="9780815at2"/>
<proteinExistence type="inferred from homology"/>
<evidence type="ECO:0000256" key="8">
    <source>
        <dbReference type="ARBA" id="ARBA00022801"/>
    </source>
</evidence>
<evidence type="ECO:0000256" key="6">
    <source>
        <dbReference type="ARBA" id="ARBA00022723"/>
    </source>
</evidence>
<dbReference type="GO" id="GO:0008254">
    <property type="term" value="F:3'-nucleotidase activity"/>
    <property type="evidence" value="ECO:0007669"/>
    <property type="project" value="TreeGrafter"/>
</dbReference>
<protein>
    <recommendedName>
        <fullName evidence="9">5'-nucleotidase SurE</fullName>
        <ecNumber evidence="9">3.1.3.5</ecNumber>
    </recommendedName>
    <alternativeName>
        <fullName evidence="9">Nucleoside 5'-monophosphate phosphohydrolase</fullName>
    </alternativeName>
</protein>
<keyword evidence="7 9" id="KW-0547">Nucleotide-binding</keyword>
<feature type="domain" description="Survival protein SurE-like phosphatase/nucleotidase" evidence="10">
    <location>
        <begin position="4"/>
        <end position="193"/>
    </location>
</feature>
<dbReference type="SUPFAM" id="SSF64167">
    <property type="entry name" value="SurE-like"/>
    <property type="match status" value="1"/>
</dbReference>
<comment type="cofactor">
    <cofactor evidence="9">
        <name>a divalent metal cation</name>
        <dbReference type="ChEBI" id="CHEBI:60240"/>
    </cofactor>
    <text evidence="9">Binds 1 divalent metal cation per subunit.</text>
</comment>
<dbReference type="PANTHER" id="PTHR30457:SF12">
    <property type="entry name" value="5'_3'-NUCLEOTIDASE SURE"/>
    <property type="match status" value="1"/>
</dbReference>
<comment type="similarity">
    <text evidence="4 9">Belongs to the SurE nucleotidase family.</text>
</comment>
<dbReference type="InterPro" id="IPR002828">
    <property type="entry name" value="SurE-like_Pase/nucleotidase"/>
</dbReference>
<dbReference type="Proteomes" id="UP000317371">
    <property type="component" value="Unassembled WGS sequence"/>
</dbReference>
<dbReference type="FunFam" id="3.40.1210.10:FF:000001">
    <property type="entry name" value="5'/3'-nucleotidase SurE"/>
    <property type="match status" value="1"/>
</dbReference>
<dbReference type="GO" id="GO:0005737">
    <property type="term" value="C:cytoplasm"/>
    <property type="evidence" value="ECO:0007669"/>
    <property type="project" value="UniProtKB-SubCell"/>
</dbReference>
<reference evidence="11 12" key="1">
    <citation type="submission" date="2019-06" db="EMBL/GenBank/DDBJ databases">
        <title>Genome sequence of Litorilinea aerophila BAA-2444.</title>
        <authorList>
            <person name="Maclea K.S."/>
            <person name="Maurais E.G."/>
            <person name="Iannazzi L.C."/>
        </authorList>
    </citation>
    <scope>NUCLEOTIDE SEQUENCE [LARGE SCALE GENOMIC DNA]</scope>
    <source>
        <strain evidence="11 12">ATCC BAA-2444</strain>
    </source>
</reference>
<feature type="binding site" evidence="9">
    <location>
        <position position="96"/>
    </location>
    <ligand>
        <name>a divalent metal cation</name>
        <dbReference type="ChEBI" id="CHEBI:60240"/>
    </ligand>
</feature>
<keyword evidence="5 9" id="KW-0963">Cytoplasm</keyword>